<gene>
    <name evidence="3" type="ORF">EDB92DRAFT_1894540</name>
</gene>
<accession>A0AAD4L6Q6</accession>
<evidence type="ECO:0000256" key="1">
    <source>
        <dbReference type="SAM" id="Phobius"/>
    </source>
</evidence>
<dbReference type="Pfam" id="PF20153">
    <property type="entry name" value="DUF6535"/>
    <property type="match status" value="1"/>
</dbReference>
<dbReference type="Proteomes" id="UP001201163">
    <property type="component" value="Unassembled WGS sequence"/>
</dbReference>
<dbReference type="InterPro" id="IPR045338">
    <property type="entry name" value="DUF6535"/>
</dbReference>
<evidence type="ECO:0000259" key="2">
    <source>
        <dbReference type="Pfam" id="PF20153"/>
    </source>
</evidence>
<feature type="transmembrane region" description="Helical" evidence="1">
    <location>
        <begin position="36"/>
        <end position="56"/>
    </location>
</feature>
<proteinExistence type="predicted"/>
<sequence>MSSFDDGSGPIFTMYSEIGAEEDKKMVESWQADAEGIFIFTGLFSAAVASLVSVSVQDIRPDP</sequence>
<evidence type="ECO:0000313" key="3">
    <source>
        <dbReference type="EMBL" id="KAH8982439.1"/>
    </source>
</evidence>
<keyword evidence="1" id="KW-1133">Transmembrane helix</keyword>
<keyword evidence="1" id="KW-0812">Transmembrane</keyword>
<name>A0AAD4L6Q6_9AGAM</name>
<keyword evidence="1" id="KW-0472">Membrane</keyword>
<feature type="domain" description="DUF6535" evidence="2">
    <location>
        <begin position="15"/>
        <end position="63"/>
    </location>
</feature>
<reference evidence="3" key="1">
    <citation type="submission" date="2022-01" db="EMBL/GenBank/DDBJ databases">
        <title>Comparative genomics reveals a dynamic genome evolution in the ectomycorrhizal milk-cap (Lactarius) mushrooms.</title>
        <authorList>
            <consortium name="DOE Joint Genome Institute"/>
            <person name="Lebreton A."/>
            <person name="Tang N."/>
            <person name="Kuo A."/>
            <person name="LaButti K."/>
            <person name="Drula E."/>
            <person name="Barry K."/>
            <person name="Clum A."/>
            <person name="Lipzen A."/>
            <person name="Mousain D."/>
            <person name="Ng V."/>
            <person name="Wang R."/>
            <person name="Wang X."/>
            <person name="Dai Y."/>
            <person name="Henrissat B."/>
            <person name="Grigoriev I.V."/>
            <person name="Guerin-Laguette A."/>
            <person name="Yu F."/>
            <person name="Martin F.M."/>
        </authorList>
    </citation>
    <scope>NUCLEOTIDE SEQUENCE</scope>
    <source>
        <strain evidence="3">QP</strain>
    </source>
</reference>
<keyword evidence="4" id="KW-1185">Reference proteome</keyword>
<comment type="caution">
    <text evidence="3">The sequence shown here is derived from an EMBL/GenBank/DDBJ whole genome shotgun (WGS) entry which is preliminary data.</text>
</comment>
<dbReference type="EMBL" id="JAKELL010000100">
    <property type="protein sequence ID" value="KAH8982439.1"/>
    <property type="molecule type" value="Genomic_DNA"/>
</dbReference>
<dbReference type="AlphaFoldDB" id="A0AAD4L6Q6"/>
<protein>
    <recommendedName>
        <fullName evidence="2">DUF6535 domain-containing protein</fullName>
    </recommendedName>
</protein>
<evidence type="ECO:0000313" key="4">
    <source>
        <dbReference type="Proteomes" id="UP001201163"/>
    </source>
</evidence>
<organism evidence="3 4">
    <name type="scientific">Lactarius akahatsu</name>
    <dbReference type="NCBI Taxonomy" id="416441"/>
    <lineage>
        <taxon>Eukaryota</taxon>
        <taxon>Fungi</taxon>
        <taxon>Dikarya</taxon>
        <taxon>Basidiomycota</taxon>
        <taxon>Agaricomycotina</taxon>
        <taxon>Agaricomycetes</taxon>
        <taxon>Russulales</taxon>
        <taxon>Russulaceae</taxon>
        <taxon>Lactarius</taxon>
    </lineage>
</organism>